<feature type="domain" description="Nephrocystin 3-like N-terminal" evidence="5">
    <location>
        <begin position="294"/>
        <end position="476"/>
    </location>
</feature>
<keyword evidence="7" id="KW-1185">Reference proteome</keyword>
<feature type="repeat" description="WD" evidence="3">
    <location>
        <begin position="1305"/>
        <end position="1346"/>
    </location>
</feature>
<feature type="repeat" description="WD" evidence="3">
    <location>
        <begin position="1043"/>
        <end position="1084"/>
    </location>
</feature>
<organism evidence="6 7">
    <name type="scientific">Thanatephorus cucumeris (strain AG1-IB / isolate 7/3/14)</name>
    <name type="common">Lettuce bottom rot fungus</name>
    <name type="synonym">Rhizoctonia solani</name>
    <dbReference type="NCBI Taxonomy" id="1108050"/>
    <lineage>
        <taxon>Eukaryota</taxon>
        <taxon>Fungi</taxon>
        <taxon>Dikarya</taxon>
        <taxon>Basidiomycota</taxon>
        <taxon>Agaricomycotina</taxon>
        <taxon>Agaricomycetes</taxon>
        <taxon>Cantharellales</taxon>
        <taxon>Ceratobasidiaceae</taxon>
        <taxon>Rhizoctonia</taxon>
        <taxon>Rhizoctonia solani AG-1</taxon>
    </lineage>
</organism>
<feature type="region of interest" description="Disordered" evidence="4">
    <location>
        <begin position="72"/>
        <end position="99"/>
    </location>
</feature>
<keyword evidence="1 3" id="KW-0853">WD repeat</keyword>
<dbReference type="PANTHER" id="PTHR19848">
    <property type="entry name" value="WD40 REPEAT PROTEIN"/>
    <property type="match status" value="1"/>
</dbReference>
<feature type="region of interest" description="Disordered" evidence="4">
    <location>
        <begin position="1589"/>
        <end position="1611"/>
    </location>
</feature>
<protein>
    <submittedName>
        <fullName evidence="6">Vegetative incompatibility protein HET-E-1</fullName>
    </submittedName>
</protein>
<reference evidence="6 7" key="1">
    <citation type="submission" date="2014-11" db="EMBL/GenBank/DDBJ databases">
        <authorList>
            <person name="Wibberg Daniel"/>
        </authorList>
    </citation>
    <scope>NUCLEOTIDE SEQUENCE [LARGE SCALE GENOMIC DNA]</scope>
    <source>
        <strain evidence="6">Rhizoctonia solani AG1-IB 7/3/14</strain>
    </source>
</reference>
<dbReference type="Pfam" id="PF00400">
    <property type="entry name" value="WD40"/>
    <property type="match status" value="11"/>
</dbReference>
<feature type="repeat" description="WD" evidence="3">
    <location>
        <begin position="1000"/>
        <end position="1041"/>
    </location>
</feature>
<evidence type="ECO:0000313" key="7">
    <source>
        <dbReference type="Proteomes" id="UP000059188"/>
    </source>
</evidence>
<feature type="compositionally biased region" description="Polar residues" evidence="4">
    <location>
        <begin position="1589"/>
        <end position="1602"/>
    </location>
</feature>
<accession>A0A0B7FG01</accession>
<feature type="region of interest" description="Disordered" evidence="4">
    <location>
        <begin position="1416"/>
        <end position="1483"/>
    </location>
</feature>
<evidence type="ECO:0000256" key="4">
    <source>
        <dbReference type="SAM" id="MobiDB-lite"/>
    </source>
</evidence>
<feature type="repeat" description="WD" evidence="3">
    <location>
        <begin position="1131"/>
        <end position="1172"/>
    </location>
</feature>
<proteinExistence type="predicted"/>
<feature type="repeat" description="WD" evidence="3">
    <location>
        <begin position="957"/>
        <end position="998"/>
    </location>
</feature>
<feature type="region of interest" description="Disordered" evidence="4">
    <location>
        <begin position="1"/>
        <end position="44"/>
    </location>
</feature>
<sequence length="1791" mass="196654">MASQPPPENSGGHGFRAAMRSRLQRAKDALIPSRHGSPLSENSDLVNTSSFKNLFSDSQSTVSLLNRGRKVPQLTDTVHQNATSSTPKLPSTANDSTQDAGISVANSQKALDNTSWSKLATSLHTLEAVTDLFPPLKAAVGSFIGCLDIVQSAALNHKDYKQLADELAAMADSINQYGQELDSETNNGSIANIARCIEDQVAWIKHKDERGTMSRIRDATEDRDDVIRCYEQIGVLFRQLQCDVTMRTRSDVKKQLEITLLRGISPVDDAMYNSSYSMAIRRRGCTAETRESTQKTLQAWATDPNGAKIYWMNGMAGTGKTTIAYSFCQWLENNHRLGASFFCSRISSTCRSLNRIVPTIAYLLALYSPGFRSKLCAALKENPNAGALNVLQQFEKLIHQPMSSPAKNVKSGETRPASKFEGLRMNLKTKDAIPDGVVVVIDALDECDDGYSVRLLLDVLFKFAADLPLKFFVSSRPEHFIRDGMIAREQASRSIMHLHDIEQSIVEGDIRKYLTEALSTMSPPPSPEQIEALSKRARNLFIYAATLVGYIHPANFHVDSNARLETILRIIRTPGAEAGNKYADLDRLYATVLDAAFNEGLELEEKDCMRRVLWSIICAREPMTTAILSSLTNLTERQTWSAVQSFRSVLHVPEDSGSGLISALHASFPEYMLDQSRSKLYNCKEAQACEALAHQCFGIMDRQLCFNICKLQNSYLSDAQLPDLQTRVTQFISPTLSYACRHWGAHLTLSPPSSTMENILVEFLSNKLLFWMEVLSLTRYIGLGAPMLHQIQTWLSRVENTQHITQKQVSDARNFVTWFAANPCSQSTPHIYISALPLCAKSSWVYQHYSEFIHGLANPTVSNQDEAVLAIWSTESTVASLAISPDGALVASGSEDGGVYVYDTQTGAIVTGPLKGHTHAICSVDFSPDGADLASSSRDGTVIIWDVRSGNKNCGPFRHHKDEVWSVAFSPDGNRVVSGSSDQTVLVRDRETGEILVGPITGHFDAVWSVVFSPDGRFIASGSHDCTIRLWNANTGAPIADPFEGHEFAVTALSFSPNGRYIASGSHDGTVRVWSMPTGDEALPPFEGHKDTIMSVAFSSDGTKIISGGGSEHSIIIVWDASTGAIIAGPLYGHTSWINSVAFFPDGTRAISGSEDCTIRIWHTNPTKSATTQPDIRQVSLGPVAFSPDCTQFISYSSTGALNVWGVRTSLIVPQAFPGIENLTSIDSVAFSPQGTWVAASANDFVIRIWNPIKSAMSPLILEGHKGSVRCISFSHDDRHICSGSEDTMVMTWDTCTSNQVANHYRGHTATILTVAYSFDSTRIASGAVDTTVRVWDTATNLLIHNLDMHTSPVTSVAFSPTSAILVSAGVDGRVHRWDFYSGKHQEELKVPEFSKDLTGSARSLLYDNDSSISSFPNVNIPVEPNNTEEESPDGSELNSEFSESTGSDDQQSTSPNVSLDHLSGRCSAEPSNRDYEGSLLDSLPGVAPSNDLNYASSKRVRFDLPSLGGSASDIPHFEQNDDEEYGAQALINRSSASRSLTIEQPNPGIDEPSPYLMTRWRRPTSPDLQWDVPPRYNPVSADISRNLNDAESSEGKNSIPSNERDAPEQYGFRQSTAAFSTDGERIISSVGSTIRLFEAKSGELVSTMSVPENEVFHSVGFFPHSTDIISVSRLQPRGNSLHRPHDPEQTPQELKYQAPNIIRVWRSDVSRSSASASENCWSYNPDGRIISDEGLVIWVPPDLIAQLRCDSKSYYNPFILSPDGVIDIGYEDLCIGDRWSECYVQKRSVS</sequence>
<dbReference type="EMBL" id="LN679365">
    <property type="protein sequence ID" value="CEL56961.1"/>
    <property type="molecule type" value="Genomic_DNA"/>
</dbReference>
<feature type="repeat" description="WD" evidence="3">
    <location>
        <begin position="1086"/>
        <end position="1129"/>
    </location>
</feature>
<feature type="repeat" description="WD" evidence="3">
    <location>
        <begin position="871"/>
        <end position="912"/>
    </location>
</feature>
<feature type="repeat" description="WD" evidence="3">
    <location>
        <begin position="1226"/>
        <end position="1251"/>
    </location>
</feature>
<evidence type="ECO:0000313" key="6">
    <source>
        <dbReference type="EMBL" id="CEL56961.1"/>
    </source>
</evidence>
<dbReference type="Pfam" id="PF24883">
    <property type="entry name" value="NPHP3_N"/>
    <property type="match status" value="1"/>
</dbReference>
<dbReference type="PROSITE" id="PS50082">
    <property type="entry name" value="WD_REPEATS_2"/>
    <property type="match status" value="11"/>
</dbReference>
<dbReference type="InterPro" id="IPR001680">
    <property type="entry name" value="WD40_rpt"/>
</dbReference>
<dbReference type="InterPro" id="IPR020472">
    <property type="entry name" value="WD40_PAC1"/>
</dbReference>
<dbReference type="SUPFAM" id="SSF52540">
    <property type="entry name" value="P-loop containing nucleoside triphosphate hydrolases"/>
    <property type="match status" value="1"/>
</dbReference>
<dbReference type="Gene3D" id="2.130.10.10">
    <property type="entry name" value="YVTN repeat-like/Quinoprotein amine dehydrogenase"/>
    <property type="match status" value="5"/>
</dbReference>
<dbReference type="PANTHER" id="PTHR19848:SF8">
    <property type="entry name" value="F-BOX AND WD REPEAT DOMAIN CONTAINING 7"/>
    <property type="match status" value="1"/>
</dbReference>
<dbReference type="Proteomes" id="UP000059188">
    <property type="component" value="Unassembled WGS sequence"/>
</dbReference>
<dbReference type="PRINTS" id="PR00320">
    <property type="entry name" value="GPROTEINBRPT"/>
</dbReference>
<dbReference type="InterPro" id="IPR036322">
    <property type="entry name" value="WD40_repeat_dom_sf"/>
</dbReference>
<dbReference type="STRING" id="1108050.A0A0B7FG01"/>
<feature type="region of interest" description="Disordered" evidence="4">
    <location>
        <begin position="1537"/>
        <end position="1556"/>
    </location>
</feature>
<feature type="compositionally biased region" description="Polar residues" evidence="4">
    <location>
        <begin position="74"/>
        <end position="99"/>
    </location>
</feature>
<feature type="repeat" description="WD" evidence="3">
    <location>
        <begin position="1262"/>
        <end position="1303"/>
    </location>
</feature>
<dbReference type="PROSITE" id="PS00678">
    <property type="entry name" value="WD_REPEATS_1"/>
    <property type="match status" value="2"/>
</dbReference>
<evidence type="ECO:0000256" key="1">
    <source>
        <dbReference type="ARBA" id="ARBA00022574"/>
    </source>
</evidence>
<dbReference type="InterPro" id="IPR027417">
    <property type="entry name" value="P-loop_NTPase"/>
</dbReference>
<dbReference type="InterPro" id="IPR015943">
    <property type="entry name" value="WD40/YVTN_repeat-like_dom_sf"/>
</dbReference>
<keyword evidence="2" id="KW-0677">Repeat</keyword>
<feature type="compositionally biased region" description="Polar residues" evidence="4">
    <location>
        <begin position="1437"/>
        <end position="1458"/>
    </location>
</feature>
<evidence type="ECO:0000259" key="5">
    <source>
        <dbReference type="Pfam" id="PF24883"/>
    </source>
</evidence>
<dbReference type="InterPro" id="IPR056884">
    <property type="entry name" value="NPHP3-like_N"/>
</dbReference>
<feature type="repeat" description="WD" evidence="3">
    <location>
        <begin position="1347"/>
        <end position="1388"/>
    </location>
</feature>
<dbReference type="InterPro" id="IPR019775">
    <property type="entry name" value="WD40_repeat_CS"/>
</dbReference>
<evidence type="ECO:0000256" key="2">
    <source>
        <dbReference type="ARBA" id="ARBA00022737"/>
    </source>
</evidence>
<dbReference type="Gene3D" id="3.40.50.300">
    <property type="entry name" value="P-loop containing nucleotide triphosphate hydrolases"/>
    <property type="match status" value="1"/>
</dbReference>
<dbReference type="CDD" id="cd00200">
    <property type="entry name" value="WD40"/>
    <property type="match status" value="2"/>
</dbReference>
<dbReference type="SUPFAM" id="SSF50978">
    <property type="entry name" value="WD40 repeat-like"/>
    <property type="match status" value="2"/>
</dbReference>
<dbReference type="PROSITE" id="PS50294">
    <property type="entry name" value="WD_REPEATS_REGION"/>
    <property type="match status" value="9"/>
</dbReference>
<feature type="repeat" description="WD" evidence="3">
    <location>
        <begin position="914"/>
        <end position="951"/>
    </location>
</feature>
<gene>
    <name evidence="6" type="ORF">RSOLAG1IB_12045</name>
</gene>
<name>A0A0B7FG01_THACB</name>
<dbReference type="SMART" id="SM00320">
    <property type="entry name" value="WD40"/>
    <property type="match status" value="11"/>
</dbReference>
<evidence type="ECO:0000256" key="3">
    <source>
        <dbReference type="PROSITE-ProRule" id="PRU00221"/>
    </source>
</evidence>